<dbReference type="PANTHER" id="PTHR11601:SF34">
    <property type="entry name" value="CYSTEINE DESULFURASE"/>
    <property type="match status" value="1"/>
</dbReference>
<evidence type="ECO:0000259" key="9">
    <source>
        <dbReference type="Pfam" id="PF00266"/>
    </source>
</evidence>
<comment type="catalytic activity">
    <reaction evidence="8">
        <text>(sulfur carrier)-H + L-cysteine = (sulfur carrier)-SH + L-alanine</text>
        <dbReference type="Rhea" id="RHEA:43892"/>
        <dbReference type="Rhea" id="RHEA-COMP:14737"/>
        <dbReference type="Rhea" id="RHEA-COMP:14739"/>
        <dbReference type="ChEBI" id="CHEBI:29917"/>
        <dbReference type="ChEBI" id="CHEBI:35235"/>
        <dbReference type="ChEBI" id="CHEBI:57972"/>
        <dbReference type="ChEBI" id="CHEBI:64428"/>
        <dbReference type="EC" id="2.8.1.7"/>
    </reaction>
</comment>
<dbReference type="Proteomes" id="UP000824024">
    <property type="component" value="Unassembled WGS sequence"/>
</dbReference>
<feature type="domain" description="Aminotransferase class V" evidence="9">
    <location>
        <begin position="5"/>
        <end position="365"/>
    </location>
</feature>
<keyword evidence="4" id="KW-0479">Metal-binding</keyword>
<reference evidence="10" key="2">
    <citation type="submission" date="2021-04" db="EMBL/GenBank/DDBJ databases">
        <authorList>
            <person name="Gilroy R."/>
        </authorList>
    </citation>
    <scope>NUCLEOTIDE SEQUENCE</scope>
    <source>
        <strain evidence="10">CHK192-9172</strain>
    </source>
</reference>
<evidence type="ECO:0000313" key="10">
    <source>
        <dbReference type="EMBL" id="HIZ06967.1"/>
    </source>
</evidence>
<dbReference type="FunFam" id="3.40.640.10:FF:000084">
    <property type="entry name" value="IscS-like cysteine desulfurase"/>
    <property type="match status" value="1"/>
</dbReference>
<protein>
    <submittedName>
        <fullName evidence="10">Cysteine desulfurase</fullName>
    </submittedName>
</protein>
<reference evidence="10" key="1">
    <citation type="journal article" date="2021" name="PeerJ">
        <title>Extensive microbial diversity within the chicken gut microbiome revealed by metagenomics and culture.</title>
        <authorList>
            <person name="Gilroy R."/>
            <person name="Ravi A."/>
            <person name="Getino M."/>
            <person name="Pursley I."/>
            <person name="Horton D.L."/>
            <person name="Alikhan N.F."/>
            <person name="Baker D."/>
            <person name="Gharbi K."/>
            <person name="Hall N."/>
            <person name="Watson M."/>
            <person name="Adriaenssens E.M."/>
            <person name="Foster-Nyarko E."/>
            <person name="Jarju S."/>
            <person name="Secka A."/>
            <person name="Antonio M."/>
            <person name="Oren A."/>
            <person name="Chaudhuri R.R."/>
            <person name="La Ragione R."/>
            <person name="Hildebrand F."/>
            <person name="Pallen M.J."/>
        </authorList>
    </citation>
    <scope>NUCLEOTIDE SEQUENCE</scope>
    <source>
        <strain evidence="10">CHK192-9172</strain>
    </source>
</reference>
<dbReference type="Gene3D" id="1.10.260.50">
    <property type="match status" value="1"/>
</dbReference>
<dbReference type="AlphaFoldDB" id="A0A9D2D1Q8"/>
<evidence type="ECO:0000256" key="4">
    <source>
        <dbReference type="ARBA" id="ARBA00022723"/>
    </source>
</evidence>
<evidence type="ECO:0000256" key="6">
    <source>
        <dbReference type="ARBA" id="ARBA00023004"/>
    </source>
</evidence>
<dbReference type="GO" id="GO:0046872">
    <property type="term" value="F:metal ion binding"/>
    <property type="evidence" value="ECO:0007669"/>
    <property type="project" value="UniProtKB-KW"/>
</dbReference>
<dbReference type="InterPro" id="IPR015424">
    <property type="entry name" value="PyrdxlP-dep_Trfase"/>
</dbReference>
<dbReference type="Gene3D" id="3.90.1150.10">
    <property type="entry name" value="Aspartate Aminotransferase, domain 1"/>
    <property type="match status" value="1"/>
</dbReference>
<name>A0A9D2D1Q8_9FIRM</name>
<dbReference type="PIRSF" id="PIRSF005572">
    <property type="entry name" value="NifS"/>
    <property type="match status" value="1"/>
</dbReference>
<accession>A0A9D2D1Q8</accession>
<dbReference type="InterPro" id="IPR016454">
    <property type="entry name" value="Cysteine_dSase"/>
</dbReference>
<dbReference type="PANTHER" id="PTHR11601">
    <property type="entry name" value="CYSTEINE DESULFURYLASE FAMILY MEMBER"/>
    <property type="match status" value="1"/>
</dbReference>
<comment type="caution">
    <text evidence="10">The sequence shown here is derived from an EMBL/GenBank/DDBJ whole genome shotgun (WGS) entry which is preliminary data.</text>
</comment>
<proteinExistence type="inferred from homology"/>
<sequence length="378" mass="41496">MDRMIYLDHAATTRPFPETVEAMLPFYGKYYGNASSGYELGEDSKEAMEEARQKIADTMGVPKDTIYFTSGGTESNNWVLRQAGEKWRHKGSHIITTRIEHPAVLKTCGDLEKQGMEVTYLDVDRQGMVNLAQLRRSITRKTILVSIMYANNEIGTIQPLREIGRITSRAGVLLHTDAVQAYGHIPVYPGAFHGDFLTASGHKFNGPKGTGFLYIRDKNTLDPWQTGGGQEKGMRSGTENIPGIVGLGTSAEISCRNMQEKITRLCRLRDYMIRRILGEIPGSILNGHPLRRLPGNVNVSFPGVDGAAVAAMLDLEGICVSSASACSTGSSRPSHVLKAIGRDDRAAYGAVRMTLGEENTKEEIDITVEKLKKAVSYL</sequence>
<keyword evidence="6" id="KW-0408">Iron</keyword>
<comment type="similarity">
    <text evidence="2">Belongs to the class-V pyridoxal-phosphate-dependent aminotransferase family. NifS/IscS subfamily.</text>
</comment>
<evidence type="ECO:0000256" key="3">
    <source>
        <dbReference type="ARBA" id="ARBA00022679"/>
    </source>
</evidence>
<dbReference type="InterPro" id="IPR015422">
    <property type="entry name" value="PyrdxlP-dep_Trfase_small"/>
</dbReference>
<dbReference type="InterPro" id="IPR000192">
    <property type="entry name" value="Aminotrans_V_dom"/>
</dbReference>
<dbReference type="GO" id="GO:0051536">
    <property type="term" value="F:iron-sulfur cluster binding"/>
    <property type="evidence" value="ECO:0007669"/>
    <property type="project" value="UniProtKB-KW"/>
</dbReference>
<dbReference type="SUPFAM" id="SSF53383">
    <property type="entry name" value="PLP-dependent transferases"/>
    <property type="match status" value="1"/>
</dbReference>
<dbReference type="InterPro" id="IPR015421">
    <property type="entry name" value="PyrdxlP-dep_Trfase_major"/>
</dbReference>
<evidence type="ECO:0000256" key="5">
    <source>
        <dbReference type="ARBA" id="ARBA00022898"/>
    </source>
</evidence>
<keyword evidence="5" id="KW-0663">Pyridoxal phosphate</keyword>
<dbReference type="Gene3D" id="3.40.640.10">
    <property type="entry name" value="Type I PLP-dependent aspartate aminotransferase-like (Major domain)"/>
    <property type="match status" value="1"/>
</dbReference>
<organism evidence="10 11">
    <name type="scientific">Candidatus Eubacterium avistercoris</name>
    <dbReference type="NCBI Taxonomy" id="2838567"/>
    <lineage>
        <taxon>Bacteria</taxon>
        <taxon>Bacillati</taxon>
        <taxon>Bacillota</taxon>
        <taxon>Clostridia</taxon>
        <taxon>Eubacteriales</taxon>
        <taxon>Eubacteriaceae</taxon>
        <taxon>Eubacterium</taxon>
    </lineage>
</organism>
<comment type="cofactor">
    <cofactor evidence="1">
        <name>pyridoxal 5'-phosphate</name>
        <dbReference type="ChEBI" id="CHEBI:597326"/>
    </cofactor>
</comment>
<evidence type="ECO:0000256" key="8">
    <source>
        <dbReference type="ARBA" id="ARBA00050776"/>
    </source>
</evidence>
<evidence type="ECO:0000256" key="1">
    <source>
        <dbReference type="ARBA" id="ARBA00001933"/>
    </source>
</evidence>
<evidence type="ECO:0000256" key="7">
    <source>
        <dbReference type="ARBA" id="ARBA00023014"/>
    </source>
</evidence>
<dbReference type="GO" id="GO:0031071">
    <property type="term" value="F:cysteine desulfurase activity"/>
    <property type="evidence" value="ECO:0007669"/>
    <property type="project" value="UniProtKB-EC"/>
</dbReference>
<keyword evidence="7" id="KW-0411">Iron-sulfur</keyword>
<dbReference type="NCBIfam" id="NF002806">
    <property type="entry name" value="PRK02948.1"/>
    <property type="match status" value="1"/>
</dbReference>
<evidence type="ECO:0000256" key="2">
    <source>
        <dbReference type="ARBA" id="ARBA00006490"/>
    </source>
</evidence>
<evidence type="ECO:0000313" key="11">
    <source>
        <dbReference type="Proteomes" id="UP000824024"/>
    </source>
</evidence>
<dbReference type="EMBL" id="DXCH01000092">
    <property type="protein sequence ID" value="HIZ06967.1"/>
    <property type="molecule type" value="Genomic_DNA"/>
</dbReference>
<gene>
    <name evidence="10" type="ORF">IAA08_03410</name>
</gene>
<dbReference type="Pfam" id="PF00266">
    <property type="entry name" value="Aminotran_5"/>
    <property type="match status" value="1"/>
</dbReference>
<keyword evidence="3" id="KW-0808">Transferase</keyword>